<dbReference type="PANTHER" id="PTHR21716:SF53">
    <property type="entry name" value="PERMEASE PERM-RELATED"/>
    <property type="match status" value="1"/>
</dbReference>
<evidence type="ECO:0000313" key="9">
    <source>
        <dbReference type="EMBL" id="RZS90753.1"/>
    </source>
</evidence>
<keyword evidence="3" id="KW-0813">Transport</keyword>
<feature type="transmembrane region" description="Helical" evidence="8">
    <location>
        <begin position="242"/>
        <end position="270"/>
    </location>
</feature>
<feature type="transmembrane region" description="Helical" evidence="8">
    <location>
        <begin position="12"/>
        <end position="34"/>
    </location>
</feature>
<evidence type="ECO:0000256" key="3">
    <source>
        <dbReference type="ARBA" id="ARBA00022448"/>
    </source>
</evidence>
<reference evidence="9 10" key="1">
    <citation type="submission" date="2019-02" db="EMBL/GenBank/DDBJ databases">
        <title>Genomic Encyclopedia of Type Strains, Phase IV (KMG-IV): sequencing the most valuable type-strain genomes for metagenomic binning, comparative biology and taxonomic classification.</title>
        <authorList>
            <person name="Goeker M."/>
        </authorList>
    </citation>
    <scope>NUCLEOTIDE SEQUENCE [LARGE SCALE GENOMIC DNA]</scope>
    <source>
        <strain evidence="9 10">DSM 17196</strain>
    </source>
</reference>
<dbReference type="OrthoDB" id="9793390at2"/>
<comment type="subcellular location">
    <subcellularLocation>
        <location evidence="1">Cell membrane</location>
        <topology evidence="1">Multi-pass membrane protein</topology>
    </subcellularLocation>
</comment>
<keyword evidence="4" id="KW-1003">Cell membrane</keyword>
<accession>A0A4Q7NU74</accession>
<dbReference type="RefSeq" id="WP_130287787.1">
    <property type="nucleotide sequence ID" value="NZ_SGXE01000006.1"/>
</dbReference>
<dbReference type="GO" id="GO:0005886">
    <property type="term" value="C:plasma membrane"/>
    <property type="evidence" value="ECO:0007669"/>
    <property type="project" value="UniProtKB-SubCell"/>
</dbReference>
<feature type="transmembrane region" description="Helical" evidence="8">
    <location>
        <begin position="214"/>
        <end position="236"/>
    </location>
</feature>
<evidence type="ECO:0000256" key="6">
    <source>
        <dbReference type="ARBA" id="ARBA00022989"/>
    </source>
</evidence>
<evidence type="ECO:0000313" key="10">
    <source>
        <dbReference type="Proteomes" id="UP000292262"/>
    </source>
</evidence>
<dbReference type="EMBL" id="SGXE01000006">
    <property type="protein sequence ID" value="RZS90753.1"/>
    <property type="molecule type" value="Genomic_DNA"/>
</dbReference>
<feature type="transmembrane region" description="Helical" evidence="8">
    <location>
        <begin position="321"/>
        <end position="347"/>
    </location>
</feature>
<keyword evidence="6 8" id="KW-1133">Transmembrane helix</keyword>
<keyword evidence="5 8" id="KW-0812">Transmembrane</keyword>
<feature type="transmembrane region" description="Helical" evidence="8">
    <location>
        <begin position="282"/>
        <end position="301"/>
    </location>
</feature>
<comment type="similarity">
    <text evidence="2">Belongs to the autoinducer-2 exporter (AI-2E) (TC 2.A.86) family.</text>
</comment>
<feature type="transmembrane region" description="Helical" evidence="8">
    <location>
        <begin position="40"/>
        <end position="60"/>
    </location>
</feature>
<keyword evidence="10" id="KW-1185">Reference proteome</keyword>
<evidence type="ECO:0000256" key="7">
    <source>
        <dbReference type="ARBA" id="ARBA00023136"/>
    </source>
</evidence>
<gene>
    <name evidence="9" type="ORF">EV197_3284</name>
</gene>
<dbReference type="AlphaFoldDB" id="A0A4Q7NU74"/>
<protein>
    <submittedName>
        <fullName evidence="9">Putative PurR-regulated permease PerM</fullName>
    </submittedName>
</protein>
<dbReference type="GO" id="GO:0055085">
    <property type="term" value="P:transmembrane transport"/>
    <property type="evidence" value="ECO:0007669"/>
    <property type="project" value="TreeGrafter"/>
</dbReference>
<feature type="transmembrane region" description="Helical" evidence="8">
    <location>
        <begin position="72"/>
        <end position="95"/>
    </location>
</feature>
<dbReference type="Proteomes" id="UP000292262">
    <property type="component" value="Unassembled WGS sequence"/>
</dbReference>
<evidence type="ECO:0000256" key="4">
    <source>
        <dbReference type="ARBA" id="ARBA00022475"/>
    </source>
</evidence>
<comment type="caution">
    <text evidence="9">The sequence shown here is derived from an EMBL/GenBank/DDBJ whole genome shotgun (WGS) entry which is preliminary data.</text>
</comment>
<name>A0A4Q7NU74_9FLAO</name>
<dbReference type="InterPro" id="IPR002549">
    <property type="entry name" value="AI-2E-like"/>
</dbReference>
<sequence>MSKHKQVTSKAIAYGILKAVGIITGIVLLLFFLYKIQSVIIYLAFASVISLMGRPLAVFFKKRLKFNDTSAAVCTLVIIGLIFTGFFTLFIPIVIEQAQVVGEINLKNFGDDIEQLNRQASAYFNFGEVSFVELMRRSDLIDFINFRSIPDTINSFLDIFGSVVIGVFSILFISFFLLKDSKLLEGSLVALVPKTDELRFKNAFNKIKRLLSRYFVGLLLQITIIFVLYTILLLVFGIKNAIAIALIAAIFNIIPYIGPLAGGLFIVVLVTTSNLGMDFSTFILPKLIYIVVGYMFVQLIDNFINQPVIFGNSVRSHPLEIFLIIIIGGLLFGIGGMIVAIPTYTALKVIAKEFLSEYKVVKKLTKDI</sequence>
<evidence type="ECO:0000256" key="5">
    <source>
        <dbReference type="ARBA" id="ARBA00022692"/>
    </source>
</evidence>
<evidence type="ECO:0000256" key="2">
    <source>
        <dbReference type="ARBA" id="ARBA00009773"/>
    </source>
</evidence>
<feature type="transmembrane region" description="Helical" evidence="8">
    <location>
        <begin position="159"/>
        <end position="178"/>
    </location>
</feature>
<dbReference type="Pfam" id="PF01594">
    <property type="entry name" value="AI-2E_transport"/>
    <property type="match status" value="1"/>
</dbReference>
<dbReference type="PANTHER" id="PTHR21716">
    <property type="entry name" value="TRANSMEMBRANE PROTEIN"/>
    <property type="match status" value="1"/>
</dbReference>
<keyword evidence="7 8" id="KW-0472">Membrane</keyword>
<evidence type="ECO:0000256" key="8">
    <source>
        <dbReference type="SAM" id="Phobius"/>
    </source>
</evidence>
<proteinExistence type="inferred from homology"/>
<evidence type="ECO:0000256" key="1">
    <source>
        <dbReference type="ARBA" id="ARBA00004651"/>
    </source>
</evidence>
<organism evidence="9 10">
    <name type="scientific">Aquimarina brevivitae</name>
    <dbReference type="NCBI Taxonomy" id="323412"/>
    <lineage>
        <taxon>Bacteria</taxon>
        <taxon>Pseudomonadati</taxon>
        <taxon>Bacteroidota</taxon>
        <taxon>Flavobacteriia</taxon>
        <taxon>Flavobacteriales</taxon>
        <taxon>Flavobacteriaceae</taxon>
        <taxon>Aquimarina</taxon>
    </lineage>
</organism>